<feature type="domain" description="Flavin reductase like" evidence="3">
    <location>
        <begin position="282"/>
        <end position="425"/>
    </location>
</feature>
<name>A0A212JGS4_9BACT</name>
<feature type="signal peptide" evidence="2">
    <location>
        <begin position="1"/>
        <end position="19"/>
    </location>
</feature>
<organism evidence="5">
    <name type="scientific">uncultured Dysgonomonas sp</name>
    <dbReference type="NCBI Taxonomy" id="206096"/>
    <lineage>
        <taxon>Bacteria</taxon>
        <taxon>Pseudomonadati</taxon>
        <taxon>Bacteroidota</taxon>
        <taxon>Bacteroidia</taxon>
        <taxon>Bacteroidales</taxon>
        <taxon>Dysgonomonadaceae</taxon>
        <taxon>Dysgonomonas</taxon>
        <taxon>environmental samples</taxon>
    </lineage>
</organism>
<dbReference type="Gene3D" id="3.30.530.80">
    <property type="match status" value="1"/>
</dbReference>
<dbReference type="SUPFAM" id="SSF50475">
    <property type="entry name" value="FMN-binding split barrel"/>
    <property type="match status" value="1"/>
</dbReference>
<dbReference type="GO" id="GO:0016646">
    <property type="term" value="F:oxidoreductase activity, acting on the CH-NH group of donors, NAD or NADP as acceptor"/>
    <property type="evidence" value="ECO:0007669"/>
    <property type="project" value="UniProtKB-ARBA"/>
</dbReference>
<evidence type="ECO:0000256" key="1">
    <source>
        <dbReference type="ARBA" id="ARBA00038054"/>
    </source>
</evidence>
<evidence type="ECO:0000259" key="3">
    <source>
        <dbReference type="Pfam" id="PF01613"/>
    </source>
</evidence>
<dbReference type="PANTHER" id="PTHR43567">
    <property type="entry name" value="FLAVOREDOXIN-RELATED-RELATED"/>
    <property type="match status" value="1"/>
</dbReference>
<evidence type="ECO:0000256" key="2">
    <source>
        <dbReference type="SAM" id="SignalP"/>
    </source>
</evidence>
<dbReference type="InterPro" id="IPR002563">
    <property type="entry name" value="Flavin_Rdtase-like_dom"/>
</dbReference>
<protein>
    <recommendedName>
        <fullName evidence="6">DUF4468 domain-containing protein</fullName>
    </recommendedName>
</protein>
<dbReference type="EMBL" id="FLUL01000001">
    <property type="protein sequence ID" value="SBV98656.1"/>
    <property type="molecule type" value="Genomic_DNA"/>
</dbReference>
<reference evidence="5" key="1">
    <citation type="submission" date="2016-04" db="EMBL/GenBank/DDBJ databases">
        <authorList>
            <person name="Evans L.H."/>
            <person name="Alamgir A."/>
            <person name="Owens N."/>
            <person name="Weber N.D."/>
            <person name="Virtaneva K."/>
            <person name="Barbian K."/>
            <person name="Babar A."/>
            <person name="Rosenke K."/>
        </authorList>
    </citation>
    <scope>NUCLEOTIDE SEQUENCE</scope>
    <source>
        <strain evidence="5">86-2</strain>
    </source>
</reference>
<dbReference type="GO" id="GO:0010181">
    <property type="term" value="F:FMN binding"/>
    <property type="evidence" value="ECO:0007669"/>
    <property type="project" value="InterPro"/>
</dbReference>
<evidence type="ECO:0000313" key="5">
    <source>
        <dbReference type="EMBL" id="SBV98656.1"/>
    </source>
</evidence>
<accession>A0A212JGS4</accession>
<dbReference type="InterPro" id="IPR052174">
    <property type="entry name" value="Flavoredoxin"/>
</dbReference>
<proteinExistence type="inferred from homology"/>
<dbReference type="CDD" id="cd12190">
    <property type="entry name" value="Bacova_04320_like"/>
    <property type="match status" value="1"/>
</dbReference>
<dbReference type="Pfam" id="PF14730">
    <property type="entry name" value="DUF4468"/>
    <property type="match status" value="1"/>
</dbReference>
<gene>
    <name evidence="5" type="ORF">KL86DYS2_11487</name>
</gene>
<evidence type="ECO:0008006" key="6">
    <source>
        <dbReference type="Google" id="ProtNLM"/>
    </source>
</evidence>
<dbReference type="AlphaFoldDB" id="A0A212JGS4"/>
<feature type="chain" id="PRO_5012374641" description="DUF4468 domain-containing protein" evidence="2">
    <location>
        <begin position="20"/>
        <end position="426"/>
    </location>
</feature>
<dbReference type="PANTHER" id="PTHR43567:SF5">
    <property type="entry name" value="HYPOTHETICAL CYTOSOLIC PROTEIN"/>
    <property type="match status" value="1"/>
</dbReference>
<feature type="domain" description="DUF4468" evidence="4">
    <location>
        <begin position="39"/>
        <end position="134"/>
    </location>
</feature>
<dbReference type="InterPro" id="IPR027823">
    <property type="entry name" value="DUF4468"/>
</dbReference>
<comment type="similarity">
    <text evidence="1">Belongs to the flavoredoxin family.</text>
</comment>
<dbReference type="Gene3D" id="2.30.110.10">
    <property type="entry name" value="Electron Transport, Fmn-binding Protein, Chain A"/>
    <property type="match status" value="1"/>
</dbReference>
<sequence length="426" mass="47226">MKNSLLFFLCAVFSLVVSAQDNPKYLVGAVPEVDGKIVFSKKIPVKGQISDEQLFSLMEKWAINNYDNAQTDEKDLNNRVLLSKADDKMIACFGEKYLEFKRSSLVLDRAKMIYQLILETKDGACEVTLRNIKYSYSDSKKLLPAEEMISDKIALNKKGDKLNRYYDKFRIHTIDSVNSIYKSIDIYLNGINTTGATTSLQAEAKTYSAPAVPQKESRVEVPLAAAAQSIPDPIQVASSIPVTSNNTPQMIAAGGGATMEGFRQITPDKIPGNIIKLLGDWTLITSGTADQMNVMTASWGGLGTFWEKPVSFCFLNPSRYSVQTMDKGETYTISFYTEAYKDALRYCGSVSGRTTDKIKGSGLTPIKTPSGATAFAEAWMIFECKKIVVQPITPEAVVDKSLPNKDWSKSGYHKMYIGEILNVWIK</sequence>
<dbReference type="RefSeq" id="WP_296948772.1">
    <property type="nucleotide sequence ID" value="NZ_LT599021.1"/>
</dbReference>
<dbReference type="InterPro" id="IPR012349">
    <property type="entry name" value="Split_barrel_FMN-bd"/>
</dbReference>
<keyword evidence="2" id="KW-0732">Signal</keyword>
<evidence type="ECO:0000259" key="4">
    <source>
        <dbReference type="Pfam" id="PF14730"/>
    </source>
</evidence>
<dbReference type="Pfam" id="PF01613">
    <property type="entry name" value="Flavin_Reduct"/>
    <property type="match status" value="1"/>
</dbReference>